<keyword evidence="6" id="KW-1185">Reference proteome</keyword>
<dbReference type="Gene3D" id="3.30.428.10">
    <property type="entry name" value="HIT-like"/>
    <property type="match status" value="1"/>
</dbReference>
<dbReference type="InterPro" id="IPR036265">
    <property type="entry name" value="HIT-like_sf"/>
</dbReference>
<comment type="caution">
    <text evidence="5">The sequence shown here is derived from an EMBL/GenBank/DDBJ whole genome shotgun (WGS) entry which is preliminary data.</text>
</comment>
<feature type="domain" description="HIT" evidence="4">
    <location>
        <begin position="36"/>
        <end position="144"/>
    </location>
</feature>
<feature type="short sequence motif" description="Histidine triad motif" evidence="2 3">
    <location>
        <begin position="128"/>
        <end position="132"/>
    </location>
</feature>
<dbReference type="Pfam" id="PF01230">
    <property type="entry name" value="HIT"/>
    <property type="match status" value="1"/>
</dbReference>
<evidence type="ECO:0000256" key="2">
    <source>
        <dbReference type="PIRSR" id="PIRSR601310-3"/>
    </source>
</evidence>
<dbReference type="InParanoid" id="A0A3N0V869"/>
<dbReference type="FunCoup" id="A0A3N0V869">
    <property type="interactions" value="553"/>
</dbReference>
<dbReference type="SUPFAM" id="SSF54197">
    <property type="entry name" value="HIT-like"/>
    <property type="match status" value="1"/>
</dbReference>
<proteinExistence type="predicted"/>
<dbReference type="GO" id="GO:0003824">
    <property type="term" value="F:catalytic activity"/>
    <property type="evidence" value="ECO:0007669"/>
    <property type="project" value="InterPro"/>
</dbReference>
<evidence type="ECO:0000313" key="6">
    <source>
        <dbReference type="Proteomes" id="UP000282106"/>
    </source>
</evidence>
<gene>
    <name evidence="5" type="ORF">ED208_13460</name>
</gene>
<protein>
    <submittedName>
        <fullName evidence="5">Histidine triad nucleotide-binding protein</fullName>
    </submittedName>
</protein>
<evidence type="ECO:0000256" key="3">
    <source>
        <dbReference type="PROSITE-ProRule" id="PRU00464"/>
    </source>
</evidence>
<dbReference type="PRINTS" id="PR00332">
    <property type="entry name" value="HISTRIAD"/>
</dbReference>
<dbReference type="Proteomes" id="UP000282106">
    <property type="component" value="Unassembled WGS sequence"/>
</dbReference>
<dbReference type="PROSITE" id="PS51084">
    <property type="entry name" value="HIT_2"/>
    <property type="match status" value="1"/>
</dbReference>
<evidence type="ECO:0000313" key="5">
    <source>
        <dbReference type="EMBL" id="ROH88812.1"/>
    </source>
</evidence>
<dbReference type="PANTHER" id="PTHR23089">
    <property type="entry name" value="HISTIDINE TRIAD HIT PROTEIN"/>
    <property type="match status" value="1"/>
</dbReference>
<dbReference type="FunFam" id="3.30.428.10:FF:000005">
    <property type="entry name" value="Histidine triad nucleotide-binding protein 1"/>
    <property type="match status" value="1"/>
</dbReference>
<reference evidence="5 6" key="1">
    <citation type="submission" date="2018-10" db="EMBL/GenBank/DDBJ databases">
        <authorList>
            <person name="Chen W.-M."/>
        </authorList>
    </citation>
    <scope>NUCLEOTIDE SEQUENCE [LARGE SCALE GENOMIC DNA]</scope>
    <source>
        <strain evidence="5 6">THS-13</strain>
    </source>
</reference>
<evidence type="ECO:0000256" key="1">
    <source>
        <dbReference type="PIRSR" id="PIRSR601310-1"/>
    </source>
</evidence>
<dbReference type="EMBL" id="RJVO01000006">
    <property type="protein sequence ID" value="ROH88812.1"/>
    <property type="molecule type" value="Genomic_DNA"/>
</dbReference>
<dbReference type="InterPro" id="IPR001310">
    <property type="entry name" value="Histidine_triad_HIT"/>
</dbReference>
<organism evidence="5 6">
    <name type="scientific">Stagnimonas aquatica</name>
    <dbReference type="NCBI Taxonomy" id="2689987"/>
    <lineage>
        <taxon>Bacteria</taxon>
        <taxon>Pseudomonadati</taxon>
        <taxon>Pseudomonadota</taxon>
        <taxon>Gammaproteobacteria</taxon>
        <taxon>Nevskiales</taxon>
        <taxon>Nevskiaceae</taxon>
        <taxon>Stagnimonas</taxon>
    </lineage>
</organism>
<name>A0A3N0V869_9GAMM</name>
<evidence type="ECO:0000259" key="4">
    <source>
        <dbReference type="PROSITE" id="PS51084"/>
    </source>
</evidence>
<accession>A0A3N0V869</accession>
<sequence length="144" mass="15030">MVSGAPAPPGPGLSSAPALVALSEPAVTTPAVSKTLFEKIIDRELPATIVYEDELCLAFKDIHPCAPMHVLLVPKKPIVQLSQAAPEDQALLGHLMLTATKVAALEGLGEAYRLVINNGAAAGMSVSHLHLHLIGGRPLKWPPA</sequence>
<dbReference type="AlphaFoldDB" id="A0A3N0V869"/>
<dbReference type="InterPro" id="IPR011146">
    <property type="entry name" value="HIT-like"/>
</dbReference>
<feature type="active site" description="Tele-AMP-histidine intermediate" evidence="1">
    <location>
        <position position="130"/>
    </location>
</feature>
<dbReference type="CDD" id="cd01276">
    <property type="entry name" value="PKCI_related"/>
    <property type="match status" value="1"/>
</dbReference>